<gene>
    <name evidence="1" type="ORF">GCM10023208_32930</name>
</gene>
<reference evidence="2" key="1">
    <citation type="journal article" date="2019" name="Int. J. Syst. Evol. Microbiol.">
        <title>The Global Catalogue of Microorganisms (GCM) 10K type strain sequencing project: providing services to taxonomists for standard genome sequencing and annotation.</title>
        <authorList>
            <consortium name="The Broad Institute Genomics Platform"/>
            <consortium name="The Broad Institute Genome Sequencing Center for Infectious Disease"/>
            <person name="Wu L."/>
            <person name="Ma J."/>
        </authorList>
    </citation>
    <scope>NUCLEOTIDE SEQUENCE [LARGE SCALE GENOMIC DNA]</scope>
    <source>
        <strain evidence="2">JCM 18014</strain>
    </source>
</reference>
<accession>A0ABP9KQT1</accession>
<evidence type="ECO:0000313" key="1">
    <source>
        <dbReference type="EMBL" id="GAA5062543.1"/>
    </source>
</evidence>
<protein>
    <submittedName>
        <fullName evidence="1">Uncharacterized protein</fullName>
    </submittedName>
</protein>
<name>A0ABP9KQT1_9SPHN</name>
<dbReference type="Proteomes" id="UP001500518">
    <property type="component" value="Unassembled WGS sequence"/>
</dbReference>
<comment type="caution">
    <text evidence="1">The sequence shown here is derived from an EMBL/GenBank/DDBJ whole genome shotgun (WGS) entry which is preliminary data.</text>
</comment>
<organism evidence="1 2">
    <name type="scientific">Erythrobacter westpacificensis</name>
    <dbReference type="NCBI Taxonomy" id="1055231"/>
    <lineage>
        <taxon>Bacteria</taxon>
        <taxon>Pseudomonadati</taxon>
        <taxon>Pseudomonadota</taxon>
        <taxon>Alphaproteobacteria</taxon>
        <taxon>Sphingomonadales</taxon>
        <taxon>Erythrobacteraceae</taxon>
        <taxon>Erythrobacter/Porphyrobacter group</taxon>
        <taxon>Erythrobacter</taxon>
    </lineage>
</organism>
<dbReference type="EMBL" id="BAABHV010000025">
    <property type="protein sequence ID" value="GAA5062543.1"/>
    <property type="molecule type" value="Genomic_DNA"/>
</dbReference>
<proteinExistence type="predicted"/>
<evidence type="ECO:0000313" key="2">
    <source>
        <dbReference type="Proteomes" id="UP001500518"/>
    </source>
</evidence>
<sequence>MAWRTGFAALTLLRDPLSRDEHLLVVDGARYWEADFYIPRTARARHWLAQVSGKFIDLFGELRLVGRFSNGEAIFERSRSTCDSGS</sequence>
<keyword evidence="2" id="KW-1185">Reference proteome</keyword>